<gene>
    <name evidence="1" type="ORF">B4V02_09120</name>
</gene>
<evidence type="ECO:0000313" key="2">
    <source>
        <dbReference type="Proteomes" id="UP000214666"/>
    </source>
</evidence>
<keyword evidence="2" id="KW-1185">Reference proteome</keyword>
<evidence type="ECO:0000313" key="1">
    <source>
        <dbReference type="EMBL" id="ASR46829.1"/>
    </source>
</evidence>
<dbReference type="Proteomes" id="UP000214666">
    <property type="component" value="Chromosome"/>
</dbReference>
<reference evidence="1 2" key="1">
    <citation type="submission" date="2017-03" db="EMBL/GenBank/DDBJ databases">
        <title>Complete genome sequence of Paenibacillus Kribbensis producing bioflocculants.</title>
        <authorList>
            <person name="Lee H.-G."/>
            <person name="Oh H.-M."/>
        </authorList>
    </citation>
    <scope>NUCLEOTIDE SEQUENCE [LARGE SCALE GENOMIC DNA]</scope>
    <source>
        <strain evidence="1 2">AM49</strain>
    </source>
</reference>
<dbReference type="OrthoDB" id="2628136at2"/>
<name>A0A222WK09_9BACL</name>
<sequence>MSDGVLETANKRLVRAEFLVVSRNAGVLPDALDAAYTLADLSGVSIDDNGKVWGVEDAIETLRTRSGYLFAPVKPAKPKAIGSWYL</sequence>
<dbReference type="KEGG" id="pkb:B4V02_09120"/>
<dbReference type="AlphaFoldDB" id="A0A222WK09"/>
<dbReference type="EMBL" id="CP020028">
    <property type="protein sequence ID" value="ASR46829.1"/>
    <property type="molecule type" value="Genomic_DNA"/>
</dbReference>
<accession>A0A222WK09</accession>
<protein>
    <submittedName>
        <fullName evidence="1">Uncharacterized protein</fullName>
    </submittedName>
</protein>
<proteinExistence type="predicted"/>
<organism evidence="1 2">
    <name type="scientific">Paenibacillus kribbensis</name>
    <dbReference type="NCBI Taxonomy" id="172713"/>
    <lineage>
        <taxon>Bacteria</taxon>
        <taxon>Bacillati</taxon>
        <taxon>Bacillota</taxon>
        <taxon>Bacilli</taxon>
        <taxon>Bacillales</taxon>
        <taxon>Paenibacillaceae</taxon>
        <taxon>Paenibacillus</taxon>
    </lineage>
</organism>